<evidence type="ECO:0000256" key="1">
    <source>
        <dbReference type="ARBA" id="ARBA00004141"/>
    </source>
</evidence>
<accession>A0A969WEN8</accession>
<feature type="transmembrane region" description="Helical" evidence="6">
    <location>
        <begin position="189"/>
        <end position="209"/>
    </location>
</feature>
<feature type="transmembrane region" description="Helical" evidence="6">
    <location>
        <begin position="133"/>
        <end position="152"/>
    </location>
</feature>
<dbReference type="SUPFAM" id="SSF103481">
    <property type="entry name" value="Multidrug resistance efflux transporter EmrE"/>
    <property type="match status" value="2"/>
</dbReference>
<evidence type="ECO:0000256" key="4">
    <source>
        <dbReference type="ARBA" id="ARBA00022989"/>
    </source>
</evidence>
<dbReference type="InterPro" id="IPR000620">
    <property type="entry name" value="EamA_dom"/>
</dbReference>
<name>A0A969WEN8_9GAMM</name>
<sequence length="303" mass="32597">MANAAPRTDRAAQVLIAFAIVYVVWGSTYLAIRIGVEHAPPVLFAGLRFLLAAPLMIAYAWWRGDRLPRAWRDWWMIAVVAVLMLVGGNGLVTWSEHWVPSNQAALIVATSALWMAGFGTLGNSGERLDRWTLAGLVVGFAGVAVLVGDGLRMSLAPWPAYVALLLAPIMWAAGSVLSRRHPVGCAPMMTAALQMAVTGIIMTVLGLAMGEAEQWRWTGQAIGALIYLAVLGSCVAYGAYFWLVHQVSPAQLGTYAYVNPAVAVLLGWLVLDERLSTMQVGGTSVILLSVIVVTWASRRRAKA</sequence>
<dbReference type="EMBL" id="JAAVXB010000010">
    <property type="protein sequence ID" value="NKF23956.1"/>
    <property type="molecule type" value="Genomic_DNA"/>
</dbReference>
<evidence type="ECO:0000313" key="8">
    <source>
        <dbReference type="EMBL" id="NKF23956.1"/>
    </source>
</evidence>
<evidence type="ECO:0000256" key="2">
    <source>
        <dbReference type="ARBA" id="ARBA00007362"/>
    </source>
</evidence>
<organism evidence="8 9">
    <name type="scientific">Solimonas marina</name>
    <dbReference type="NCBI Taxonomy" id="2714601"/>
    <lineage>
        <taxon>Bacteria</taxon>
        <taxon>Pseudomonadati</taxon>
        <taxon>Pseudomonadota</taxon>
        <taxon>Gammaproteobacteria</taxon>
        <taxon>Nevskiales</taxon>
        <taxon>Nevskiaceae</taxon>
        <taxon>Solimonas</taxon>
    </lineage>
</organism>
<proteinExistence type="inferred from homology"/>
<dbReference type="PANTHER" id="PTHR32322">
    <property type="entry name" value="INNER MEMBRANE TRANSPORTER"/>
    <property type="match status" value="1"/>
</dbReference>
<dbReference type="PANTHER" id="PTHR32322:SF2">
    <property type="entry name" value="EAMA DOMAIN-CONTAINING PROTEIN"/>
    <property type="match status" value="1"/>
</dbReference>
<feature type="transmembrane region" description="Helical" evidence="6">
    <location>
        <begin position="277"/>
        <end position="296"/>
    </location>
</feature>
<dbReference type="Proteomes" id="UP000653472">
    <property type="component" value="Unassembled WGS sequence"/>
</dbReference>
<evidence type="ECO:0000256" key="5">
    <source>
        <dbReference type="ARBA" id="ARBA00023136"/>
    </source>
</evidence>
<evidence type="ECO:0000256" key="6">
    <source>
        <dbReference type="SAM" id="Phobius"/>
    </source>
</evidence>
<feature type="transmembrane region" description="Helical" evidence="6">
    <location>
        <begin position="42"/>
        <end position="62"/>
    </location>
</feature>
<feature type="transmembrane region" description="Helical" evidence="6">
    <location>
        <begin position="104"/>
        <end position="121"/>
    </location>
</feature>
<comment type="caution">
    <text evidence="8">The sequence shown here is derived from an EMBL/GenBank/DDBJ whole genome shotgun (WGS) entry which is preliminary data.</text>
</comment>
<dbReference type="AlphaFoldDB" id="A0A969WEN8"/>
<keyword evidence="5 6" id="KW-0472">Membrane</keyword>
<comment type="subcellular location">
    <subcellularLocation>
        <location evidence="1">Membrane</location>
        <topology evidence="1">Multi-pass membrane protein</topology>
    </subcellularLocation>
</comment>
<dbReference type="InterPro" id="IPR037185">
    <property type="entry name" value="EmrE-like"/>
</dbReference>
<feature type="transmembrane region" description="Helical" evidence="6">
    <location>
        <begin position="158"/>
        <end position="177"/>
    </location>
</feature>
<gene>
    <name evidence="8" type="ORF">G7Y82_16705</name>
</gene>
<dbReference type="GO" id="GO:0016020">
    <property type="term" value="C:membrane"/>
    <property type="evidence" value="ECO:0007669"/>
    <property type="project" value="UniProtKB-SubCell"/>
</dbReference>
<evidence type="ECO:0000256" key="3">
    <source>
        <dbReference type="ARBA" id="ARBA00022692"/>
    </source>
</evidence>
<dbReference type="InterPro" id="IPR050638">
    <property type="entry name" value="AA-Vitamin_Transporters"/>
</dbReference>
<feature type="transmembrane region" description="Helical" evidence="6">
    <location>
        <begin position="255"/>
        <end position="271"/>
    </location>
</feature>
<feature type="transmembrane region" description="Helical" evidence="6">
    <location>
        <begin position="221"/>
        <end position="243"/>
    </location>
</feature>
<keyword evidence="4 6" id="KW-1133">Transmembrane helix</keyword>
<dbReference type="Pfam" id="PF00892">
    <property type="entry name" value="EamA"/>
    <property type="match status" value="2"/>
</dbReference>
<keyword evidence="9" id="KW-1185">Reference proteome</keyword>
<feature type="transmembrane region" description="Helical" evidence="6">
    <location>
        <begin position="12"/>
        <end position="36"/>
    </location>
</feature>
<comment type="similarity">
    <text evidence="2">Belongs to the EamA transporter family.</text>
</comment>
<protein>
    <submittedName>
        <fullName evidence="8">EamA family transporter</fullName>
    </submittedName>
</protein>
<feature type="domain" description="EamA" evidence="7">
    <location>
        <begin position="16"/>
        <end position="147"/>
    </location>
</feature>
<feature type="transmembrane region" description="Helical" evidence="6">
    <location>
        <begin position="74"/>
        <end position="92"/>
    </location>
</feature>
<evidence type="ECO:0000313" key="9">
    <source>
        <dbReference type="Proteomes" id="UP000653472"/>
    </source>
</evidence>
<feature type="domain" description="EamA" evidence="7">
    <location>
        <begin position="160"/>
        <end position="294"/>
    </location>
</feature>
<reference evidence="8" key="1">
    <citation type="submission" date="2020-03" db="EMBL/GenBank/DDBJ databases">
        <title>Solimonas marina sp. nov., isolated from deep seawater of the Pacific Ocean.</title>
        <authorList>
            <person name="Liu X."/>
            <person name="Lai Q."/>
            <person name="Sun F."/>
            <person name="Gai Y."/>
            <person name="Li G."/>
            <person name="Shao Z."/>
        </authorList>
    </citation>
    <scope>NUCLEOTIDE SEQUENCE</scope>
    <source>
        <strain evidence="8">C16B3</strain>
    </source>
</reference>
<evidence type="ECO:0000259" key="7">
    <source>
        <dbReference type="Pfam" id="PF00892"/>
    </source>
</evidence>
<keyword evidence="3 6" id="KW-0812">Transmembrane</keyword>